<organism evidence="2 3">
    <name type="scientific">Exophiala bonariae</name>
    <dbReference type="NCBI Taxonomy" id="1690606"/>
    <lineage>
        <taxon>Eukaryota</taxon>
        <taxon>Fungi</taxon>
        <taxon>Dikarya</taxon>
        <taxon>Ascomycota</taxon>
        <taxon>Pezizomycotina</taxon>
        <taxon>Eurotiomycetes</taxon>
        <taxon>Chaetothyriomycetidae</taxon>
        <taxon>Chaetothyriales</taxon>
        <taxon>Herpotrichiellaceae</taxon>
        <taxon>Exophiala</taxon>
    </lineage>
</organism>
<dbReference type="GeneID" id="89970850"/>
<feature type="compositionally biased region" description="Polar residues" evidence="1">
    <location>
        <begin position="48"/>
        <end position="58"/>
    </location>
</feature>
<feature type="region of interest" description="Disordered" evidence="1">
    <location>
        <begin position="95"/>
        <end position="151"/>
    </location>
</feature>
<evidence type="ECO:0000256" key="1">
    <source>
        <dbReference type="SAM" id="MobiDB-lite"/>
    </source>
</evidence>
<dbReference type="EMBL" id="JAVRRD010000132">
    <property type="protein sequence ID" value="KAK5041872.1"/>
    <property type="molecule type" value="Genomic_DNA"/>
</dbReference>
<dbReference type="RefSeq" id="XP_064699709.1">
    <property type="nucleotide sequence ID" value="XM_064846252.1"/>
</dbReference>
<dbReference type="AlphaFoldDB" id="A0AAV9MSW7"/>
<accession>A0AAV9MSW7</accession>
<dbReference type="Proteomes" id="UP001358417">
    <property type="component" value="Unassembled WGS sequence"/>
</dbReference>
<reference evidence="2 3" key="1">
    <citation type="submission" date="2023-08" db="EMBL/GenBank/DDBJ databases">
        <title>Black Yeasts Isolated from many extreme environments.</title>
        <authorList>
            <person name="Coleine C."/>
            <person name="Stajich J.E."/>
            <person name="Selbmann L."/>
        </authorList>
    </citation>
    <scope>NUCLEOTIDE SEQUENCE [LARGE SCALE GENOMIC DNA]</scope>
    <source>
        <strain evidence="2 3">CCFEE 5792</strain>
    </source>
</reference>
<evidence type="ECO:0000313" key="3">
    <source>
        <dbReference type="Proteomes" id="UP001358417"/>
    </source>
</evidence>
<feature type="region of interest" description="Disordered" evidence="1">
    <location>
        <begin position="172"/>
        <end position="272"/>
    </location>
</feature>
<evidence type="ECO:0000313" key="2">
    <source>
        <dbReference type="EMBL" id="KAK5041872.1"/>
    </source>
</evidence>
<feature type="region of interest" description="Disordered" evidence="1">
    <location>
        <begin position="306"/>
        <end position="338"/>
    </location>
</feature>
<sequence>MSDVDRYSVDDESAGQRDSLFSSPEPEGSAVESDTSVYSNVDKRGEASTLQRLDNCNPSGRGKDQAILFEDDVSDGDAANWVAIQNEMLESQIGNSALRVRPSPTDREVEDDVGPCVESDNREGDDDMYHATTAQYHRQRSRNEMEDSTHKASLPNRYCWTGATRVVGIVQQSSLNDSRRNSPKTASPTFPSSRKRRGAALHESPSRGLDVSIDQIPCRKKVSLSRSTQNHRATQKGRILTGMKSRPDLPLPGARPRSLSCETPPSPSEARQDVEEEVVWEYGRLLDYNIVNGKPLVLVPWIPTWEPPDEYPPEEVDRVRRTSQRQMQRGRPRSKQIM</sequence>
<comment type="caution">
    <text evidence="2">The sequence shown here is derived from an EMBL/GenBank/DDBJ whole genome shotgun (WGS) entry which is preliminary data.</text>
</comment>
<feature type="compositionally biased region" description="Polar residues" evidence="1">
    <location>
        <begin position="183"/>
        <end position="192"/>
    </location>
</feature>
<gene>
    <name evidence="2" type="ORF">LTR84_002646</name>
</gene>
<keyword evidence="3" id="KW-1185">Reference proteome</keyword>
<feature type="region of interest" description="Disordered" evidence="1">
    <location>
        <begin position="1"/>
        <end position="63"/>
    </location>
</feature>
<proteinExistence type="predicted"/>
<feature type="compositionally biased region" description="Basic and acidic residues" evidence="1">
    <location>
        <begin position="141"/>
        <end position="150"/>
    </location>
</feature>
<protein>
    <recommendedName>
        <fullName evidence="4">Chromo domain-containing protein</fullName>
    </recommendedName>
</protein>
<evidence type="ECO:0008006" key="4">
    <source>
        <dbReference type="Google" id="ProtNLM"/>
    </source>
</evidence>
<name>A0AAV9MSW7_9EURO</name>
<feature type="compositionally biased region" description="Basic residues" evidence="1">
    <location>
        <begin position="328"/>
        <end position="338"/>
    </location>
</feature>